<protein>
    <recommendedName>
        <fullName evidence="9">Cytochrome P450</fullName>
    </recommendedName>
</protein>
<gene>
    <name evidence="7" type="ORF">AAF712_004809</name>
</gene>
<dbReference type="PROSITE" id="PS00086">
    <property type="entry name" value="CYTOCHROME_P450"/>
    <property type="match status" value="1"/>
</dbReference>
<evidence type="ECO:0000256" key="6">
    <source>
        <dbReference type="RuleBase" id="RU000461"/>
    </source>
</evidence>
<reference evidence="7 8" key="1">
    <citation type="submission" date="2024-05" db="EMBL/GenBank/DDBJ databases">
        <title>A draft genome resource for the thread blight pathogen Marasmius tenuissimus strain MS-2.</title>
        <authorList>
            <person name="Yulfo-Soto G.E."/>
            <person name="Baruah I.K."/>
            <person name="Amoako-Attah I."/>
            <person name="Bukari Y."/>
            <person name="Meinhardt L.W."/>
            <person name="Bailey B.A."/>
            <person name="Cohen S.P."/>
        </authorList>
    </citation>
    <scope>NUCLEOTIDE SEQUENCE [LARGE SCALE GENOMIC DNA]</scope>
    <source>
        <strain evidence="7 8">MS-2</strain>
    </source>
</reference>
<dbReference type="PANTHER" id="PTHR46206">
    <property type="entry name" value="CYTOCHROME P450"/>
    <property type="match status" value="1"/>
</dbReference>
<comment type="caution">
    <text evidence="7">The sequence shown here is derived from an EMBL/GenBank/DDBJ whole genome shotgun (WGS) entry which is preliminary data.</text>
</comment>
<dbReference type="InterPro" id="IPR017972">
    <property type="entry name" value="Cyt_P450_CS"/>
</dbReference>
<dbReference type="PRINTS" id="PR00463">
    <property type="entry name" value="EP450I"/>
</dbReference>
<dbReference type="Proteomes" id="UP001437256">
    <property type="component" value="Unassembled WGS sequence"/>
</dbReference>
<dbReference type="Gene3D" id="1.10.630.10">
    <property type="entry name" value="Cytochrome P450"/>
    <property type="match status" value="1"/>
</dbReference>
<keyword evidence="8" id="KW-1185">Reference proteome</keyword>
<dbReference type="InterPro" id="IPR002401">
    <property type="entry name" value="Cyt_P450_E_grp-I"/>
</dbReference>
<accession>A0ABR3A441</accession>
<dbReference type="CDD" id="cd11041">
    <property type="entry name" value="CYP503A1-like"/>
    <property type="match status" value="1"/>
</dbReference>
<keyword evidence="4 6" id="KW-0560">Oxidoreductase</keyword>
<keyword evidence="6" id="KW-0349">Heme</keyword>
<comment type="similarity">
    <text evidence="2 6">Belongs to the cytochrome P450 family.</text>
</comment>
<dbReference type="EMBL" id="JBBXMP010000020">
    <property type="protein sequence ID" value="KAL0068149.1"/>
    <property type="molecule type" value="Genomic_DNA"/>
</dbReference>
<keyword evidence="5 6" id="KW-0408">Iron</keyword>
<name>A0ABR3A441_9AGAR</name>
<evidence type="ECO:0008006" key="9">
    <source>
        <dbReference type="Google" id="ProtNLM"/>
    </source>
</evidence>
<evidence type="ECO:0000256" key="5">
    <source>
        <dbReference type="ARBA" id="ARBA00023004"/>
    </source>
</evidence>
<evidence type="ECO:0000313" key="7">
    <source>
        <dbReference type="EMBL" id="KAL0068149.1"/>
    </source>
</evidence>
<comment type="cofactor">
    <cofactor evidence="1">
        <name>heme</name>
        <dbReference type="ChEBI" id="CHEBI:30413"/>
    </cofactor>
</comment>
<evidence type="ECO:0000256" key="1">
    <source>
        <dbReference type="ARBA" id="ARBA00001971"/>
    </source>
</evidence>
<sequence length="510" mass="58330">MSLYSGLEEHSLGVGILLIFLTYRYVSAYRVWVKFQGIPTLGYDGVLMSYITAWRRFKEPIKLYEEGCRKYPGGAFKIPTFTGWKVVVNGPHMINDIRRATDDELSFEDAAADTLEVDYTMSPKLHINSYHINIVRTPLTRNIGARFDDIVDETFVAFADHIPLQDDWVEVPVLKTAQNIIVRISNRFFVGLPLCRDPDWCDLNIQFTINVAVNSSLIKLFPKFLHPIVGNIFTTRKRSMRQALKLVGPIIKHRLEMEEEHGKDWEDRPNDAISWAIDTVNQIGDEWQKKSVEDICLRLLAINFAAIHTTSMAFTHALYLLAANTHLIAPLRNEVETVIKKEGWTKTAMVQLRLMDSFLKESQRREGTSPLGMGRETLKDFRFSDGTVVPAGIMIEATIYETHHDEETYPDPNDFIPSRFADMRAKEGEGMKHQMVTPTREWVLFGTGKHACPGRFFAVAELKTMFAHLLMNYDVKFKDNEGYPPPFVFGGVVSPNQNAKVMFRKRRDGA</sequence>
<organism evidence="7 8">
    <name type="scientific">Marasmius tenuissimus</name>
    <dbReference type="NCBI Taxonomy" id="585030"/>
    <lineage>
        <taxon>Eukaryota</taxon>
        <taxon>Fungi</taxon>
        <taxon>Dikarya</taxon>
        <taxon>Basidiomycota</taxon>
        <taxon>Agaricomycotina</taxon>
        <taxon>Agaricomycetes</taxon>
        <taxon>Agaricomycetidae</taxon>
        <taxon>Agaricales</taxon>
        <taxon>Marasmiineae</taxon>
        <taxon>Marasmiaceae</taxon>
        <taxon>Marasmius</taxon>
    </lineage>
</organism>
<evidence type="ECO:0000256" key="2">
    <source>
        <dbReference type="ARBA" id="ARBA00010617"/>
    </source>
</evidence>
<dbReference type="SUPFAM" id="SSF48264">
    <property type="entry name" value="Cytochrome P450"/>
    <property type="match status" value="1"/>
</dbReference>
<evidence type="ECO:0000256" key="4">
    <source>
        <dbReference type="ARBA" id="ARBA00023002"/>
    </source>
</evidence>
<dbReference type="Pfam" id="PF00067">
    <property type="entry name" value="p450"/>
    <property type="match status" value="1"/>
</dbReference>
<keyword evidence="3 6" id="KW-0479">Metal-binding</keyword>
<dbReference type="InterPro" id="IPR001128">
    <property type="entry name" value="Cyt_P450"/>
</dbReference>
<proteinExistence type="inferred from homology"/>
<dbReference type="InterPro" id="IPR036396">
    <property type="entry name" value="Cyt_P450_sf"/>
</dbReference>
<keyword evidence="6" id="KW-0503">Monooxygenase</keyword>
<evidence type="ECO:0000256" key="3">
    <source>
        <dbReference type="ARBA" id="ARBA00022723"/>
    </source>
</evidence>
<evidence type="ECO:0000313" key="8">
    <source>
        <dbReference type="Proteomes" id="UP001437256"/>
    </source>
</evidence>